<dbReference type="PANTHER" id="PTHR43201">
    <property type="entry name" value="ACYL-COA SYNTHETASE"/>
    <property type="match status" value="1"/>
</dbReference>
<accession>A0A239CS53</accession>
<gene>
    <name evidence="2" type="ORF">SAMN05216255_1859</name>
</gene>
<dbReference type="PROSITE" id="PS00455">
    <property type="entry name" value="AMP_BINDING"/>
    <property type="match status" value="1"/>
</dbReference>
<dbReference type="InterPro" id="IPR000873">
    <property type="entry name" value="AMP-dep_synth/lig_dom"/>
</dbReference>
<evidence type="ECO:0000313" key="2">
    <source>
        <dbReference type="EMBL" id="SNS22712.1"/>
    </source>
</evidence>
<dbReference type="Pfam" id="PF23562">
    <property type="entry name" value="AMP-binding_C_3"/>
    <property type="match status" value="1"/>
</dbReference>
<proteinExistence type="predicted"/>
<dbReference type="InterPro" id="IPR042099">
    <property type="entry name" value="ANL_N_sf"/>
</dbReference>
<dbReference type="Gene3D" id="3.40.50.12780">
    <property type="entry name" value="N-terminal domain of ligase-like"/>
    <property type="match status" value="1"/>
</dbReference>
<dbReference type="SUPFAM" id="SSF56801">
    <property type="entry name" value="Acetyl-CoA synthetase-like"/>
    <property type="match status" value="1"/>
</dbReference>
<organism evidence="2 3">
    <name type="scientific">Pseudomonas segetis</name>
    <dbReference type="NCBI Taxonomy" id="298908"/>
    <lineage>
        <taxon>Bacteria</taxon>
        <taxon>Pseudomonadati</taxon>
        <taxon>Pseudomonadota</taxon>
        <taxon>Gammaproteobacteria</taxon>
        <taxon>Pseudomonadales</taxon>
        <taxon>Pseudomonadaceae</taxon>
        <taxon>Pseudomonas</taxon>
    </lineage>
</organism>
<evidence type="ECO:0000313" key="3">
    <source>
        <dbReference type="Proteomes" id="UP000242915"/>
    </source>
</evidence>
<dbReference type="Pfam" id="PF00501">
    <property type="entry name" value="AMP-binding"/>
    <property type="match status" value="1"/>
</dbReference>
<dbReference type="EMBL" id="FZOG01000002">
    <property type="protein sequence ID" value="SNS22712.1"/>
    <property type="molecule type" value="Genomic_DNA"/>
</dbReference>
<name>A0A239CS53_9PSED</name>
<dbReference type="AlphaFoldDB" id="A0A239CS53"/>
<dbReference type="RefSeq" id="WP_089359538.1">
    <property type="nucleotide sequence ID" value="NZ_FZOG01000002.1"/>
</dbReference>
<reference evidence="3" key="1">
    <citation type="submission" date="2017-06" db="EMBL/GenBank/DDBJ databases">
        <authorList>
            <person name="Varghese N."/>
            <person name="Submissions S."/>
        </authorList>
    </citation>
    <scope>NUCLEOTIDE SEQUENCE [LARGE SCALE GENOMIC DNA]</scope>
    <source>
        <strain evidence="3">CIP 108523</strain>
    </source>
</reference>
<evidence type="ECO:0000259" key="1">
    <source>
        <dbReference type="Pfam" id="PF00501"/>
    </source>
</evidence>
<keyword evidence="3" id="KW-1185">Reference proteome</keyword>
<protein>
    <submittedName>
        <fullName evidence="2">Long-chain acyl-CoA synthetase (AMP-forming)</fullName>
    </submittedName>
</protein>
<dbReference type="InterPro" id="IPR020845">
    <property type="entry name" value="AMP-binding_CS"/>
</dbReference>
<dbReference type="InterPro" id="IPR045851">
    <property type="entry name" value="AMP-bd_C_sf"/>
</dbReference>
<dbReference type="Gene3D" id="3.30.300.30">
    <property type="match status" value="1"/>
</dbReference>
<sequence length="491" mass="53341">MWPVAERFFQQLRSRNDSVALRQGTDTLSYCQLVDEVSARSERLLAQGVTRVALALDNGIEWVLWDLAILHAGLVCIPLPGFFSAAQQKHVMDSAGVDCLIGLPNETSQSLGFSENAEGWLQRKQGHYPELPAGTCKITYTSGTTGNPKGVCLDIATQLEVANSLYLASLSCSVERHLCILPLATLLENLAGVYAPLIAGAQVELIPMAKSGLQGASQFNLMQFLTSLNELQPHSLILLPQLLLALVTAAERGLPLPSSLRFIAVGGGRVAPQLLDRCGELGLPVFEGYGLSECASVVCLNTPEARKVGTVGKPLGHLQIRLASDGEVMIKGPHMLGYVGEAEAQDEWLASGDLGHFDGDYLVLHGRKKHQFITAYGRNVNPEWVEAELTQRLPIAQAWVQGEAMAQNVAVLVPRFPDTTDEDLAAAVQEVNQQLPDYAQVHHWLRAEQPFSVTNDMTTANGRLRRNAVQQHYQEAITHLIADVPMTGALP</sequence>
<feature type="domain" description="AMP-dependent synthetase/ligase" evidence="1">
    <location>
        <begin position="8"/>
        <end position="335"/>
    </location>
</feature>
<dbReference type="Proteomes" id="UP000242915">
    <property type="component" value="Unassembled WGS sequence"/>
</dbReference>
<dbReference type="PANTHER" id="PTHR43201:SF32">
    <property type="entry name" value="2-SUCCINYLBENZOATE--COA LIGASE, CHLOROPLASTIC_PEROXISOMAL"/>
    <property type="match status" value="1"/>
</dbReference>
<dbReference type="GO" id="GO:0006631">
    <property type="term" value="P:fatty acid metabolic process"/>
    <property type="evidence" value="ECO:0007669"/>
    <property type="project" value="TreeGrafter"/>
</dbReference>
<dbReference type="GO" id="GO:0031956">
    <property type="term" value="F:medium-chain fatty acid-CoA ligase activity"/>
    <property type="evidence" value="ECO:0007669"/>
    <property type="project" value="TreeGrafter"/>
</dbReference>